<feature type="transmembrane region" description="Helical" evidence="6">
    <location>
        <begin position="233"/>
        <end position="261"/>
    </location>
</feature>
<dbReference type="PIRSF" id="PIRSF035875">
    <property type="entry name" value="RNase_BN"/>
    <property type="match status" value="1"/>
</dbReference>
<reference evidence="7" key="2">
    <citation type="journal article" date="2021" name="PeerJ">
        <title>Extensive microbial diversity within the chicken gut microbiome revealed by metagenomics and culture.</title>
        <authorList>
            <person name="Gilroy R."/>
            <person name="Ravi A."/>
            <person name="Getino M."/>
            <person name="Pursley I."/>
            <person name="Horton D.L."/>
            <person name="Alikhan N.F."/>
            <person name="Baker D."/>
            <person name="Gharbi K."/>
            <person name="Hall N."/>
            <person name="Watson M."/>
            <person name="Adriaenssens E.M."/>
            <person name="Foster-Nyarko E."/>
            <person name="Jarju S."/>
            <person name="Secka A."/>
            <person name="Antonio M."/>
            <person name="Oren A."/>
            <person name="Chaudhuri R.R."/>
            <person name="La Ragione R."/>
            <person name="Hildebrand F."/>
            <person name="Pallen M.J."/>
        </authorList>
    </citation>
    <scope>NUCLEOTIDE SEQUENCE</scope>
    <source>
        <strain evidence="7">CHK197-8231</strain>
    </source>
</reference>
<protein>
    <submittedName>
        <fullName evidence="7">YihY/virulence factor BrkB family protein</fullName>
    </submittedName>
</protein>
<gene>
    <name evidence="7" type="ORF">IAD49_06570</name>
</gene>
<evidence type="ECO:0000256" key="2">
    <source>
        <dbReference type="ARBA" id="ARBA00022475"/>
    </source>
</evidence>
<evidence type="ECO:0000313" key="8">
    <source>
        <dbReference type="Proteomes" id="UP000824087"/>
    </source>
</evidence>
<sequence length="285" mass="32495">MSRIKEIMKKLIAIIRRPSMTILPGHLAFFLVLSVVPIITIIGFIASLFSFDLHTIMEAMEKALPSEVTELLLPFINGRTIDSNVWFFIIIGFLIASNGAYSITVASDTLYGMKQKSYLYGRVKALFLTVNLVMLFFFIIIVLAFGNVIVKSILDFGIFQDIGYNLYSIFRLAKWPISIVVIFFMIKLLYTMAPSHHVPSKYVNRGAWFTTLSWVLVTAIYSYYVSHFVNYDIFYGGMSSLIVMMIWIYILAYGIVIGIAINTEHYQAMEKSGPDNTEELEKTKE</sequence>
<feature type="transmembrane region" description="Helical" evidence="6">
    <location>
        <begin position="85"/>
        <end position="104"/>
    </location>
</feature>
<dbReference type="Proteomes" id="UP000824087">
    <property type="component" value="Unassembled WGS sequence"/>
</dbReference>
<keyword evidence="5 6" id="KW-0472">Membrane</keyword>
<comment type="subcellular location">
    <subcellularLocation>
        <location evidence="1">Cell membrane</location>
        <topology evidence="1">Multi-pass membrane protein</topology>
    </subcellularLocation>
</comment>
<evidence type="ECO:0000256" key="1">
    <source>
        <dbReference type="ARBA" id="ARBA00004651"/>
    </source>
</evidence>
<proteinExistence type="predicted"/>
<feature type="transmembrane region" description="Helical" evidence="6">
    <location>
        <begin position="125"/>
        <end position="149"/>
    </location>
</feature>
<dbReference type="AlphaFoldDB" id="A0A9D1L4Q9"/>
<dbReference type="EMBL" id="DVML01000039">
    <property type="protein sequence ID" value="HIU23228.1"/>
    <property type="molecule type" value="Genomic_DNA"/>
</dbReference>
<feature type="transmembrane region" description="Helical" evidence="6">
    <location>
        <begin position="202"/>
        <end position="221"/>
    </location>
</feature>
<dbReference type="Pfam" id="PF03631">
    <property type="entry name" value="Virul_fac_BrkB"/>
    <property type="match status" value="1"/>
</dbReference>
<evidence type="ECO:0000256" key="5">
    <source>
        <dbReference type="ARBA" id="ARBA00023136"/>
    </source>
</evidence>
<evidence type="ECO:0000313" key="7">
    <source>
        <dbReference type="EMBL" id="HIU23228.1"/>
    </source>
</evidence>
<name>A0A9D1L4Q9_9BACT</name>
<evidence type="ECO:0000256" key="6">
    <source>
        <dbReference type="SAM" id="Phobius"/>
    </source>
</evidence>
<reference evidence="7" key="1">
    <citation type="submission" date="2020-10" db="EMBL/GenBank/DDBJ databases">
        <authorList>
            <person name="Gilroy R."/>
        </authorList>
    </citation>
    <scope>NUCLEOTIDE SEQUENCE</scope>
    <source>
        <strain evidence="7">CHK197-8231</strain>
    </source>
</reference>
<accession>A0A9D1L4Q9</accession>
<keyword evidence="4 6" id="KW-1133">Transmembrane helix</keyword>
<keyword evidence="3 6" id="KW-0812">Transmembrane</keyword>
<feature type="transmembrane region" description="Helical" evidence="6">
    <location>
        <begin position="21"/>
        <end position="51"/>
    </location>
</feature>
<organism evidence="7 8">
    <name type="scientific">Candidatus Fimihabitans intestinipullorum</name>
    <dbReference type="NCBI Taxonomy" id="2840820"/>
    <lineage>
        <taxon>Bacteria</taxon>
        <taxon>Bacillati</taxon>
        <taxon>Mycoplasmatota</taxon>
        <taxon>Mycoplasmatota incertae sedis</taxon>
        <taxon>Candidatus Fimihabitans</taxon>
    </lineage>
</organism>
<evidence type="ECO:0000256" key="3">
    <source>
        <dbReference type="ARBA" id="ARBA00022692"/>
    </source>
</evidence>
<dbReference type="GO" id="GO:0005886">
    <property type="term" value="C:plasma membrane"/>
    <property type="evidence" value="ECO:0007669"/>
    <property type="project" value="UniProtKB-SubCell"/>
</dbReference>
<dbReference type="PANTHER" id="PTHR30213">
    <property type="entry name" value="INNER MEMBRANE PROTEIN YHJD"/>
    <property type="match status" value="1"/>
</dbReference>
<comment type="caution">
    <text evidence="7">The sequence shown here is derived from an EMBL/GenBank/DDBJ whole genome shotgun (WGS) entry which is preliminary data.</text>
</comment>
<feature type="transmembrane region" description="Helical" evidence="6">
    <location>
        <begin position="169"/>
        <end position="190"/>
    </location>
</feature>
<evidence type="ECO:0000256" key="4">
    <source>
        <dbReference type="ARBA" id="ARBA00022989"/>
    </source>
</evidence>
<dbReference type="PANTHER" id="PTHR30213:SF0">
    <property type="entry name" value="UPF0761 MEMBRANE PROTEIN YIHY"/>
    <property type="match status" value="1"/>
</dbReference>
<keyword evidence="2" id="KW-1003">Cell membrane</keyword>
<dbReference type="InterPro" id="IPR017039">
    <property type="entry name" value="Virul_fac_BrkB"/>
</dbReference>